<protein>
    <submittedName>
        <fullName evidence="1">Uncharacterized protein</fullName>
    </submittedName>
</protein>
<accession>A0AAQ1SW70</accession>
<reference evidence="1 2" key="1">
    <citation type="submission" date="2018-02" db="EMBL/GenBank/DDBJ databases">
        <authorList>
            <person name="Dubost A."/>
        </authorList>
    </citation>
    <scope>NUCLEOTIDE SEQUENCE [LARGE SCALE GENOMIC DNA]</scope>
    <source>
        <strain evidence="2">JV551A3</strain>
    </source>
</reference>
<sequence length="68" mass="7386">MMALDGCSLSVRVVAPAAWQTVARSIKKRPSVACWQRALCVFPEDKTYGTALARSTGLRSCSANQKKL</sequence>
<dbReference type="AlphaFoldDB" id="A0AAQ1SW70"/>
<name>A0AAQ1SW70_9PSED</name>
<keyword evidence="2" id="KW-1185">Reference proteome</keyword>
<comment type="caution">
    <text evidence="1">The sequence shown here is derived from an EMBL/GenBank/DDBJ whole genome shotgun (WGS) entry which is preliminary data.</text>
</comment>
<evidence type="ECO:0000313" key="1">
    <source>
        <dbReference type="EMBL" id="SPO63861.1"/>
    </source>
</evidence>
<proteinExistence type="predicted"/>
<evidence type="ECO:0000313" key="2">
    <source>
        <dbReference type="Proteomes" id="UP000294335"/>
    </source>
</evidence>
<gene>
    <name evidence="1" type="ORF">JV551A3_V1_2240094</name>
</gene>
<organism evidence="1 2">
    <name type="scientific">Pseudomonas inefficax</name>
    <dbReference type="NCBI Taxonomy" id="2078786"/>
    <lineage>
        <taxon>Bacteria</taxon>
        <taxon>Pseudomonadati</taxon>
        <taxon>Pseudomonadota</taxon>
        <taxon>Gammaproteobacteria</taxon>
        <taxon>Pseudomonadales</taxon>
        <taxon>Pseudomonadaceae</taxon>
        <taxon>Pseudomonas</taxon>
    </lineage>
</organism>
<dbReference type="Proteomes" id="UP000294335">
    <property type="component" value="Unassembled WGS sequence"/>
</dbReference>
<dbReference type="EMBL" id="OPYN01000224">
    <property type="protein sequence ID" value="SPO63861.1"/>
    <property type="molecule type" value="Genomic_DNA"/>
</dbReference>